<evidence type="ECO:0000256" key="1">
    <source>
        <dbReference type="ARBA" id="ARBA00001954"/>
    </source>
</evidence>
<evidence type="ECO:0000256" key="10">
    <source>
        <dbReference type="SAM" id="MobiDB-lite"/>
    </source>
</evidence>
<reference evidence="11 12" key="1">
    <citation type="journal article" date="2021" name="Nat. Commun.">
        <title>Genetic determinants of endophytism in the Arabidopsis root mycobiome.</title>
        <authorList>
            <person name="Mesny F."/>
            <person name="Miyauchi S."/>
            <person name="Thiergart T."/>
            <person name="Pickel B."/>
            <person name="Atanasova L."/>
            <person name="Karlsson M."/>
            <person name="Huettel B."/>
            <person name="Barry K.W."/>
            <person name="Haridas S."/>
            <person name="Chen C."/>
            <person name="Bauer D."/>
            <person name="Andreopoulos W."/>
            <person name="Pangilinan J."/>
            <person name="LaButti K."/>
            <person name="Riley R."/>
            <person name="Lipzen A."/>
            <person name="Clum A."/>
            <person name="Drula E."/>
            <person name="Henrissat B."/>
            <person name="Kohler A."/>
            <person name="Grigoriev I.V."/>
            <person name="Martin F.M."/>
            <person name="Hacquard S."/>
        </authorList>
    </citation>
    <scope>NUCLEOTIDE SEQUENCE [LARGE SCALE GENOMIC DNA]</scope>
    <source>
        <strain evidence="11 12">MPI-CAGE-CH-0241</strain>
    </source>
</reference>
<dbReference type="AlphaFoldDB" id="A0A9P9AVM8"/>
<dbReference type="InterPro" id="IPR014710">
    <property type="entry name" value="RmlC-like_jellyroll"/>
</dbReference>
<feature type="binding site" evidence="9">
    <location>
        <position position="195"/>
    </location>
    <ligand>
        <name>a divalent metal cation</name>
        <dbReference type="ChEBI" id="CHEBI:60240"/>
    </ligand>
</feature>
<comment type="catalytic activity">
    <reaction evidence="9">
        <text>3-hydroxyanthranilate + O2 = (2Z,4Z)-2-amino-3-carboxymuconate 6-semialdehyde</text>
        <dbReference type="Rhea" id="RHEA:17953"/>
        <dbReference type="ChEBI" id="CHEBI:15379"/>
        <dbReference type="ChEBI" id="CHEBI:36559"/>
        <dbReference type="ChEBI" id="CHEBI:77612"/>
        <dbReference type="EC" id="1.13.11.6"/>
    </reaction>
</comment>
<keyword evidence="4 9" id="KW-0662">Pyridine nucleotide biosynthesis</keyword>
<evidence type="ECO:0000313" key="12">
    <source>
        <dbReference type="Proteomes" id="UP000777438"/>
    </source>
</evidence>
<dbReference type="HAMAP" id="MF_00825">
    <property type="entry name" value="3_HAO"/>
    <property type="match status" value="1"/>
</dbReference>
<feature type="binding site" evidence="9">
    <location>
        <position position="229"/>
    </location>
    <ligand>
        <name>a divalent metal cation</name>
        <dbReference type="ChEBI" id="CHEBI:60240"/>
    </ligand>
</feature>
<feature type="binding site" evidence="9">
    <location>
        <position position="177"/>
    </location>
    <ligand>
        <name>substrate</name>
    </ligand>
</feature>
<proteinExistence type="inferred from homology"/>
<feature type="binding site" evidence="9">
    <location>
        <position position="232"/>
    </location>
    <ligand>
        <name>a divalent metal cation</name>
        <dbReference type="ChEBI" id="CHEBI:60240"/>
    </ligand>
</feature>
<comment type="subcellular location">
    <subcellularLocation>
        <location evidence="9">Cytoplasm</location>
    </subcellularLocation>
</comment>
<dbReference type="InterPro" id="IPR010329">
    <property type="entry name" value="3hydroanth_dOase"/>
</dbReference>
<comment type="cofactor">
    <cofactor evidence="1 9">
        <name>Fe(2+)</name>
        <dbReference type="ChEBI" id="CHEBI:29033"/>
    </cofactor>
</comment>
<dbReference type="PANTHER" id="PTHR15497:SF1">
    <property type="entry name" value="3-HYDROXYANTHRANILATE 3,4-DIOXYGENASE"/>
    <property type="match status" value="1"/>
</dbReference>
<keyword evidence="3 9" id="KW-0963">Cytoplasm</keyword>
<keyword evidence="7 9" id="KW-0560">Oxidoreductase</keyword>
<dbReference type="InterPro" id="IPR011051">
    <property type="entry name" value="RmlC_Cupin_sf"/>
</dbReference>
<sequence>MEGRSSNQSATREKIMRQNRSADDCGNIVSFLSPHCNNPTSSKSHISQPLERDSSRLISLLEVTLSNAPWFRRQCSHHPSTCPNENSHLLQPPINNYCVYNEDFTVMIVGGPNARTDYHINQTPEWFYQYKGAMMLKVVDDGQFRDIIIREGDMFLLPGNTPHNPVRFANTVGVVLEQRRPTESLDRMRWYCAECKEIVHEAAFHCTDLGTQIKTAVEDFKGDNEKRTCGKCGTLADWAPKPGSIKDPNLE</sequence>
<keyword evidence="6 9" id="KW-0223">Dioxygenase</keyword>
<dbReference type="NCBIfam" id="TIGR03037">
    <property type="entry name" value="anthran_nbaC"/>
    <property type="match status" value="1"/>
</dbReference>
<evidence type="ECO:0000256" key="5">
    <source>
        <dbReference type="ARBA" id="ARBA00022723"/>
    </source>
</evidence>
<dbReference type="Proteomes" id="UP000777438">
    <property type="component" value="Unassembled WGS sequence"/>
</dbReference>
<protein>
    <recommendedName>
        <fullName evidence="9">3-hydroxyanthranilate 3,4-dioxygenase</fullName>
        <ecNumber evidence="9">1.13.11.6</ecNumber>
    </recommendedName>
    <alternativeName>
        <fullName evidence="9">3-hydroxyanthranilate oxygenase</fullName>
        <shortName evidence="9">3-HAO</shortName>
    </alternativeName>
    <alternativeName>
        <fullName evidence="9">3-hydroxyanthranilic acid dioxygenase</fullName>
        <shortName evidence="9">HAD</shortName>
    </alternativeName>
    <alternativeName>
        <fullName evidence="9">Biosynthesis of nicotinic acid protein 1</fullName>
    </alternativeName>
</protein>
<dbReference type="Pfam" id="PF06052">
    <property type="entry name" value="3-HAO"/>
    <property type="match status" value="1"/>
</dbReference>
<dbReference type="GO" id="GO:0034354">
    <property type="term" value="P:'de novo' NAD+ biosynthetic process from L-tryptophan"/>
    <property type="evidence" value="ECO:0007669"/>
    <property type="project" value="UniProtKB-UniRule"/>
</dbReference>
<accession>A0A9P9AVM8</accession>
<dbReference type="SUPFAM" id="SSF51182">
    <property type="entry name" value="RmlC-like cupins"/>
    <property type="match status" value="1"/>
</dbReference>
<keyword evidence="8 9" id="KW-0408">Iron</keyword>
<feature type="binding site" evidence="9">
    <location>
        <position position="167"/>
    </location>
    <ligand>
        <name>substrate</name>
    </ligand>
</feature>
<dbReference type="GO" id="GO:0008198">
    <property type="term" value="F:ferrous iron binding"/>
    <property type="evidence" value="ECO:0007669"/>
    <property type="project" value="UniProtKB-UniRule"/>
</dbReference>
<evidence type="ECO:0000256" key="6">
    <source>
        <dbReference type="ARBA" id="ARBA00022964"/>
    </source>
</evidence>
<dbReference type="GO" id="GO:0043420">
    <property type="term" value="P:anthranilate metabolic process"/>
    <property type="evidence" value="ECO:0007669"/>
    <property type="project" value="UniProtKB-UniRule"/>
</dbReference>
<organism evidence="11 12">
    <name type="scientific">Thelonectria olida</name>
    <dbReference type="NCBI Taxonomy" id="1576542"/>
    <lineage>
        <taxon>Eukaryota</taxon>
        <taxon>Fungi</taxon>
        <taxon>Dikarya</taxon>
        <taxon>Ascomycota</taxon>
        <taxon>Pezizomycotina</taxon>
        <taxon>Sordariomycetes</taxon>
        <taxon>Hypocreomycetidae</taxon>
        <taxon>Hypocreales</taxon>
        <taxon>Nectriaceae</taxon>
        <taxon>Thelonectria</taxon>
    </lineage>
</organism>
<dbReference type="GO" id="GO:0006569">
    <property type="term" value="P:L-tryptophan catabolic process"/>
    <property type="evidence" value="ECO:0007669"/>
    <property type="project" value="UniProtKB-UniRule"/>
</dbReference>
<evidence type="ECO:0000256" key="4">
    <source>
        <dbReference type="ARBA" id="ARBA00022642"/>
    </source>
</evidence>
<dbReference type="GO" id="GO:0019805">
    <property type="term" value="P:quinolinate biosynthetic process"/>
    <property type="evidence" value="ECO:0007669"/>
    <property type="project" value="UniProtKB-UniRule"/>
</dbReference>
<name>A0A9P9AVM8_9HYPO</name>
<feature type="binding site" evidence="9">
    <location>
        <position position="119"/>
    </location>
    <ligand>
        <name>Fe cation</name>
        <dbReference type="ChEBI" id="CHEBI:24875"/>
        <note>catalytic</note>
    </ligand>
</feature>
<feature type="region of interest" description="Disordered" evidence="10">
    <location>
        <begin position="1"/>
        <end position="20"/>
    </location>
</feature>
<feature type="binding site" evidence="9">
    <location>
        <position position="163"/>
    </location>
    <ligand>
        <name>Fe cation</name>
        <dbReference type="ChEBI" id="CHEBI:24875"/>
        <note>catalytic</note>
    </ligand>
</feature>
<evidence type="ECO:0000313" key="11">
    <source>
        <dbReference type="EMBL" id="KAH6898386.1"/>
    </source>
</evidence>
<evidence type="ECO:0000256" key="8">
    <source>
        <dbReference type="ARBA" id="ARBA00023004"/>
    </source>
</evidence>
<gene>
    <name evidence="9" type="primary">BNA1</name>
    <name evidence="11" type="ORF">B0T10DRAFT_106937</name>
</gene>
<dbReference type="CDD" id="cd06123">
    <property type="entry name" value="cupin_HAO"/>
    <property type="match status" value="1"/>
</dbReference>
<evidence type="ECO:0000256" key="7">
    <source>
        <dbReference type="ARBA" id="ARBA00023002"/>
    </source>
</evidence>
<feature type="binding site" evidence="9">
    <location>
        <position position="125"/>
    </location>
    <ligand>
        <name>Fe cation</name>
        <dbReference type="ChEBI" id="CHEBI:24875"/>
        <note>catalytic</note>
    </ligand>
</feature>
<keyword evidence="5 9" id="KW-0479">Metal-binding</keyword>
<feature type="binding site" evidence="9">
    <location>
        <position position="192"/>
    </location>
    <ligand>
        <name>a divalent metal cation</name>
        <dbReference type="ChEBI" id="CHEBI:60240"/>
    </ligand>
</feature>
<dbReference type="FunFam" id="2.60.120.10:FF:000093">
    <property type="entry name" value="3-hydroxyanthranilate 3,4-dioxygenase"/>
    <property type="match status" value="1"/>
</dbReference>
<evidence type="ECO:0000256" key="9">
    <source>
        <dbReference type="HAMAP-Rule" id="MF_03019"/>
    </source>
</evidence>
<feature type="binding site" evidence="9">
    <location>
        <position position="115"/>
    </location>
    <ligand>
        <name>O2</name>
        <dbReference type="ChEBI" id="CHEBI:15379"/>
    </ligand>
</feature>
<dbReference type="EC" id="1.13.11.6" evidence="9"/>
<dbReference type="EMBL" id="JAGPYM010000002">
    <property type="protein sequence ID" value="KAH6898386.1"/>
    <property type="molecule type" value="Genomic_DNA"/>
</dbReference>
<feature type="binding site" evidence="9">
    <location>
        <position position="125"/>
    </location>
    <ligand>
        <name>substrate</name>
    </ligand>
</feature>
<dbReference type="GO" id="GO:0000334">
    <property type="term" value="F:3-hydroxyanthranilate 3,4-dioxygenase activity"/>
    <property type="evidence" value="ECO:0007669"/>
    <property type="project" value="UniProtKB-UniRule"/>
</dbReference>
<comment type="pathway">
    <text evidence="9">Cofactor biosynthesis; NAD(+) biosynthesis; quinolinate from L-kynurenine: step 3/3.</text>
</comment>
<feature type="compositionally biased region" description="Polar residues" evidence="10">
    <location>
        <begin position="1"/>
        <end position="10"/>
    </location>
</feature>
<dbReference type="Gene3D" id="2.60.120.10">
    <property type="entry name" value="Jelly Rolls"/>
    <property type="match status" value="1"/>
</dbReference>
<keyword evidence="12" id="KW-1185">Reference proteome</keyword>
<comment type="similarity">
    <text evidence="9">Belongs to the 3-HAO family.</text>
</comment>
<evidence type="ECO:0000256" key="2">
    <source>
        <dbReference type="ARBA" id="ARBA00002752"/>
    </source>
</evidence>
<dbReference type="GO" id="GO:0005737">
    <property type="term" value="C:cytoplasm"/>
    <property type="evidence" value="ECO:0007669"/>
    <property type="project" value="UniProtKB-SubCell"/>
</dbReference>
<dbReference type="PANTHER" id="PTHR15497">
    <property type="entry name" value="3-HYDROXYANTHRANILATE 3,4-DIOXYGENASE"/>
    <property type="match status" value="1"/>
</dbReference>
<comment type="caution">
    <text evidence="11">The sequence shown here is derived from an EMBL/GenBank/DDBJ whole genome shotgun (WGS) entry which is preliminary data.</text>
</comment>
<evidence type="ECO:0000256" key="3">
    <source>
        <dbReference type="ARBA" id="ARBA00022490"/>
    </source>
</evidence>
<comment type="function">
    <text evidence="2 9">Catalyzes the oxidative ring opening of 3-hydroxyanthranilate to 2-amino-3-carboxymuconate semialdehyde, which spontaneously cyclizes to quinolinate.</text>
</comment>
<dbReference type="OrthoDB" id="204928at2759"/>
<feature type="compositionally biased region" description="Basic and acidic residues" evidence="10">
    <location>
        <begin position="11"/>
        <end position="20"/>
    </location>
</feature>